<dbReference type="Proteomes" id="UP000602198">
    <property type="component" value="Unassembled WGS sequence"/>
</dbReference>
<keyword evidence="3" id="KW-1185">Reference proteome</keyword>
<evidence type="ECO:0000313" key="2">
    <source>
        <dbReference type="EMBL" id="MBL1079775.1"/>
    </source>
</evidence>
<evidence type="ECO:0000313" key="3">
    <source>
        <dbReference type="Proteomes" id="UP000602198"/>
    </source>
</evidence>
<gene>
    <name evidence="2" type="ORF">JK358_35775</name>
</gene>
<accession>A0ABS1MGI5</accession>
<feature type="domain" description="PE" evidence="1">
    <location>
        <begin position="4"/>
        <end position="91"/>
    </location>
</feature>
<organism evidence="2 3">
    <name type="scientific">Nocardia acididurans</name>
    <dbReference type="NCBI Taxonomy" id="2802282"/>
    <lineage>
        <taxon>Bacteria</taxon>
        <taxon>Bacillati</taxon>
        <taxon>Actinomycetota</taxon>
        <taxon>Actinomycetes</taxon>
        <taxon>Mycobacteriales</taxon>
        <taxon>Nocardiaceae</taxon>
        <taxon>Nocardia</taxon>
    </lineage>
</organism>
<dbReference type="Pfam" id="PF00934">
    <property type="entry name" value="PE"/>
    <property type="match status" value="1"/>
</dbReference>
<name>A0ABS1MGI5_9NOCA</name>
<sequence length="104" mass="10590">MFVEADPREFPKTSATMSADHATVLSTTTIAASLMTPVPAAIDEVSAFAAAQFSSATVKLVGAVLDWYTKQELANATLPVVGATYQLGDATSGANVAIAGTAIL</sequence>
<proteinExistence type="predicted"/>
<evidence type="ECO:0000259" key="1">
    <source>
        <dbReference type="Pfam" id="PF00934"/>
    </source>
</evidence>
<dbReference type="EMBL" id="JAERRJ010000019">
    <property type="protein sequence ID" value="MBL1079775.1"/>
    <property type="molecule type" value="Genomic_DNA"/>
</dbReference>
<dbReference type="InterPro" id="IPR000084">
    <property type="entry name" value="PE-PGRS_N"/>
</dbReference>
<reference evidence="2 3" key="1">
    <citation type="submission" date="2021-01" db="EMBL/GenBank/DDBJ databases">
        <title>WGS of actinomycetes isolated from Thailand.</title>
        <authorList>
            <person name="Thawai C."/>
        </authorList>
    </citation>
    <scope>NUCLEOTIDE SEQUENCE [LARGE SCALE GENOMIC DNA]</scope>
    <source>
        <strain evidence="2 3">LPG 2</strain>
    </source>
</reference>
<comment type="caution">
    <text evidence="2">The sequence shown here is derived from an EMBL/GenBank/DDBJ whole genome shotgun (WGS) entry which is preliminary data.</text>
</comment>
<dbReference type="RefSeq" id="WP_201957386.1">
    <property type="nucleotide sequence ID" value="NZ_JAERRJ010000019.1"/>
</dbReference>
<protein>
    <submittedName>
        <fullName evidence="2">PE domain-containing protein</fullName>
    </submittedName>
</protein>